<organism evidence="9 10">
    <name type="scientific">Holothuria leucospilota</name>
    <name type="common">Black long sea cucumber</name>
    <name type="synonym">Mertensiothuria leucospilota</name>
    <dbReference type="NCBI Taxonomy" id="206669"/>
    <lineage>
        <taxon>Eukaryota</taxon>
        <taxon>Metazoa</taxon>
        <taxon>Echinodermata</taxon>
        <taxon>Eleutherozoa</taxon>
        <taxon>Echinozoa</taxon>
        <taxon>Holothuroidea</taxon>
        <taxon>Aspidochirotacea</taxon>
        <taxon>Aspidochirotida</taxon>
        <taxon>Holothuriidae</taxon>
        <taxon>Holothuria</taxon>
    </lineage>
</organism>
<dbReference type="GO" id="GO:0007189">
    <property type="term" value="P:adenylate cyclase-activating G protein-coupled receptor signaling pathway"/>
    <property type="evidence" value="ECO:0007669"/>
    <property type="project" value="TreeGrafter"/>
</dbReference>
<dbReference type="InterPro" id="IPR017452">
    <property type="entry name" value="GPCR_Rhodpsn_7TM"/>
</dbReference>
<proteinExistence type="predicted"/>
<evidence type="ECO:0000256" key="2">
    <source>
        <dbReference type="ARBA" id="ARBA00022614"/>
    </source>
</evidence>
<feature type="domain" description="G-protein coupled receptors family 1 profile" evidence="8">
    <location>
        <begin position="1"/>
        <end position="179"/>
    </location>
</feature>
<evidence type="ECO:0000256" key="5">
    <source>
        <dbReference type="ARBA" id="ARBA00022989"/>
    </source>
</evidence>
<evidence type="ECO:0000256" key="4">
    <source>
        <dbReference type="ARBA" id="ARBA00022737"/>
    </source>
</evidence>
<gene>
    <name evidence="9" type="ORF">HOLleu_34910</name>
</gene>
<keyword evidence="5 7" id="KW-1133">Transmembrane helix</keyword>
<dbReference type="SUPFAM" id="SSF81321">
    <property type="entry name" value="Family A G protein-coupled receptor-like"/>
    <property type="match status" value="1"/>
</dbReference>
<evidence type="ECO:0000256" key="6">
    <source>
        <dbReference type="ARBA" id="ARBA00023136"/>
    </source>
</evidence>
<dbReference type="PROSITE" id="PS50262">
    <property type="entry name" value="G_PROTEIN_RECEP_F1_2"/>
    <property type="match status" value="1"/>
</dbReference>
<keyword evidence="4" id="KW-0677">Repeat</keyword>
<keyword evidence="3 7" id="KW-0812">Transmembrane</keyword>
<keyword evidence="6 7" id="KW-0472">Membrane</keyword>
<dbReference type="PANTHER" id="PTHR24372:SF77">
    <property type="entry name" value="G-PROTEIN COUPLED RECEPTORS FAMILY 1 PROFILE DOMAIN-CONTAINING PROTEIN"/>
    <property type="match status" value="1"/>
</dbReference>
<evidence type="ECO:0000256" key="1">
    <source>
        <dbReference type="ARBA" id="ARBA00004370"/>
    </source>
</evidence>
<dbReference type="GO" id="GO:0008528">
    <property type="term" value="F:G protein-coupled peptide receptor activity"/>
    <property type="evidence" value="ECO:0007669"/>
    <property type="project" value="TreeGrafter"/>
</dbReference>
<protein>
    <recommendedName>
        <fullName evidence="8">G-protein coupled receptors family 1 profile domain-containing protein</fullName>
    </recommendedName>
</protein>
<keyword evidence="2" id="KW-0433">Leucine-rich repeat</keyword>
<dbReference type="EMBL" id="JAIZAY010000018">
    <property type="protein sequence ID" value="KAJ8024875.1"/>
    <property type="molecule type" value="Genomic_DNA"/>
</dbReference>
<reference evidence="9" key="1">
    <citation type="submission" date="2021-10" db="EMBL/GenBank/DDBJ databases">
        <title>Tropical sea cucumber genome reveals ecological adaptation and Cuvierian tubules defense mechanism.</title>
        <authorList>
            <person name="Chen T."/>
        </authorList>
    </citation>
    <scope>NUCLEOTIDE SEQUENCE</scope>
    <source>
        <strain evidence="9">Nanhai2018</strain>
        <tissue evidence="9">Muscle</tissue>
    </source>
</reference>
<dbReference type="Proteomes" id="UP001152320">
    <property type="component" value="Chromosome 18"/>
</dbReference>
<dbReference type="GO" id="GO:0005886">
    <property type="term" value="C:plasma membrane"/>
    <property type="evidence" value="ECO:0007669"/>
    <property type="project" value="TreeGrafter"/>
</dbReference>
<dbReference type="GO" id="GO:0009755">
    <property type="term" value="P:hormone-mediated signaling pathway"/>
    <property type="evidence" value="ECO:0007669"/>
    <property type="project" value="TreeGrafter"/>
</dbReference>
<evidence type="ECO:0000256" key="7">
    <source>
        <dbReference type="SAM" id="Phobius"/>
    </source>
</evidence>
<evidence type="ECO:0000259" key="8">
    <source>
        <dbReference type="PROSITE" id="PS50262"/>
    </source>
</evidence>
<feature type="transmembrane region" description="Helical" evidence="7">
    <location>
        <begin position="81"/>
        <end position="104"/>
    </location>
</feature>
<dbReference type="PRINTS" id="PR00237">
    <property type="entry name" value="GPCRRHODOPSN"/>
</dbReference>
<evidence type="ECO:0000313" key="10">
    <source>
        <dbReference type="Proteomes" id="UP001152320"/>
    </source>
</evidence>
<comment type="subcellular location">
    <subcellularLocation>
        <location evidence="1">Membrane</location>
    </subcellularLocation>
</comment>
<dbReference type="OrthoDB" id="10035376at2759"/>
<accession>A0A9Q1BFQ0</accession>
<feature type="transmembrane region" description="Helical" evidence="7">
    <location>
        <begin position="21"/>
        <end position="43"/>
    </location>
</feature>
<dbReference type="InterPro" id="IPR000276">
    <property type="entry name" value="GPCR_Rhodpsn"/>
</dbReference>
<evidence type="ECO:0000256" key="3">
    <source>
        <dbReference type="ARBA" id="ARBA00022692"/>
    </source>
</evidence>
<dbReference type="AlphaFoldDB" id="A0A9Q1BFQ0"/>
<keyword evidence="10" id="KW-1185">Reference proteome</keyword>
<evidence type="ECO:0000313" key="9">
    <source>
        <dbReference type="EMBL" id="KAJ8024875.1"/>
    </source>
</evidence>
<comment type="caution">
    <text evidence="9">The sequence shown here is derived from an EMBL/GenBank/DDBJ whole genome shotgun (WGS) entry which is preliminary data.</text>
</comment>
<feature type="transmembrane region" description="Helical" evidence="7">
    <location>
        <begin position="128"/>
        <end position="149"/>
    </location>
</feature>
<dbReference type="PANTHER" id="PTHR24372">
    <property type="entry name" value="GLYCOPROTEIN HORMONE RECEPTOR"/>
    <property type="match status" value="1"/>
</dbReference>
<feature type="transmembrane region" description="Helical" evidence="7">
    <location>
        <begin position="161"/>
        <end position="184"/>
    </location>
</feature>
<dbReference type="Gene3D" id="1.20.1070.10">
    <property type="entry name" value="Rhodopsin 7-helix transmembrane proteins"/>
    <property type="match status" value="1"/>
</dbReference>
<dbReference type="Pfam" id="PF00001">
    <property type="entry name" value="7tm_1"/>
    <property type="match status" value="1"/>
</dbReference>
<name>A0A9Q1BFQ0_HOLLE</name>
<sequence>MTIDRFLCIVYPFSSTRFNRLGAIVACSVMWYASLGYACLTLLGRHNEWFYGHSDVCLGLPIVAIVGGTGKKSTWILSTIIYTYISSFCLIIVIICYVSIFIAVKRTRSGSDRQSEARNEDIKLAKRMSVIVGTDMLCWLPVIILSVLTRRGIAIPTELNPWLVVFVIPINSVLNPFIYSYPIIKGRKKNESRVTHG</sequence>